<dbReference type="Proteomes" id="UP000535511">
    <property type="component" value="Unassembled WGS sequence"/>
</dbReference>
<evidence type="ECO:0000313" key="7">
    <source>
        <dbReference type="EMBL" id="NYD42990.1"/>
    </source>
</evidence>
<reference evidence="7 8" key="1">
    <citation type="submission" date="2020-07" db="EMBL/GenBank/DDBJ databases">
        <title>Sequencing the genomes of 1000 actinobacteria strains.</title>
        <authorList>
            <person name="Klenk H.-P."/>
        </authorList>
    </citation>
    <scope>NUCLEOTIDE SEQUENCE [LARGE SCALE GENOMIC DNA]</scope>
    <source>
        <strain evidence="7 8">DSM 21350</strain>
    </source>
</reference>
<dbReference type="GO" id="GO:0000976">
    <property type="term" value="F:transcription cis-regulatory region binding"/>
    <property type="evidence" value="ECO:0007669"/>
    <property type="project" value="TreeGrafter"/>
</dbReference>
<dbReference type="InterPro" id="IPR004111">
    <property type="entry name" value="Repressor_TetR_C"/>
</dbReference>
<dbReference type="Pfam" id="PF02909">
    <property type="entry name" value="TetR_C_1"/>
    <property type="match status" value="1"/>
</dbReference>
<accession>A0A7Y9E881</accession>
<dbReference type="PANTHER" id="PTHR30055:SF151">
    <property type="entry name" value="TRANSCRIPTIONAL REGULATORY PROTEIN"/>
    <property type="match status" value="1"/>
</dbReference>
<evidence type="ECO:0000256" key="3">
    <source>
        <dbReference type="ARBA" id="ARBA00023125"/>
    </source>
</evidence>
<organism evidence="7 8">
    <name type="scientific">Nocardioides panaciterrulae</name>
    <dbReference type="NCBI Taxonomy" id="661492"/>
    <lineage>
        <taxon>Bacteria</taxon>
        <taxon>Bacillati</taxon>
        <taxon>Actinomycetota</taxon>
        <taxon>Actinomycetes</taxon>
        <taxon>Propionibacteriales</taxon>
        <taxon>Nocardioidaceae</taxon>
        <taxon>Nocardioides</taxon>
    </lineage>
</organism>
<dbReference type="PROSITE" id="PS50977">
    <property type="entry name" value="HTH_TETR_2"/>
    <property type="match status" value="1"/>
</dbReference>
<protein>
    <submittedName>
        <fullName evidence="7">AcrR family transcriptional regulator</fullName>
    </submittedName>
</protein>
<dbReference type="Pfam" id="PF00440">
    <property type="entry name" value="TetR_N"/>
    <property type="match status" value="1"/>
</dbReference>
<feature type="domain" description="HTH tetR-type" evidence="6">
    <location>
        <begin position="6"/>
        <end position="66"/>
    </location>
</feature>
<evidence type="ECO:0000256" key="4">
    <source>
        <dbReference type="ARBA" id="ARBA00023163"/>
    </source>
</evidence>
<keyword evidence="4" id="KW-0804">Transcription</keyword>
<comment type="caution">
    <text evidence="7">The sequence shown here is derived from an EMBL/GenBank/DDBJ whole genome shotgun (WGS) entry which is preliminary data.</text>
</comment>
<dbReference type="AlphaFoldDB" id="A0A7Y9E881"/>
<dbReference type="PANTHER" id="PTHR30055">
    <property type="entry name" value="HTH-TYPE TRANSCRIPTIONAL REGULATOR RUTR"/>
    <property type="match status" value="1"/>
</dbReference>
<dbReference type="GO" id="GO:0045892">
    <property type="term" value="P:negative regulation of DNA-templated transcription"/>
    <property type="evidence" value="ECO:0007669"/>
    <property type="project" value="InterPro"/>
</dbReference>
<proteinExistence type="predicted"/>
<dbReference type="SUPFAM" id="SSF48498">
    <property type="entry name" value="Tetracyclin repressor-like, C-terminal domain"/>
    <property type="match status" value="1"/>
</dbReference>
<keyword evidence="8" id="KW-1185">Reference proteome</keyword>
<dbReference type="InterPro" id="IPR036271">
    <property type="entry name" value="Tet_transcr_reg_TetR-rel_C_sf"/>
</dbReference>
<dbReference type="PRINTS" id="PR00400">
    <property type="entry name" value="TETREPRESSOR"/>
</dbReference>
<keyword evidence="1" id="KW-0678">Repressor</keyword>
<evidence type="ECO:0000259" key="6">
    <source>
        <dbReference type="PROSITE" id="PS50977"/>
    </source>
</evidence>
<evidence type="ECO:0000256" key="1">
    <source>
        <dbReference type="ARBA" id="ARBA00022491"/>
    </source>
</evidence>
<dbReference type="EMBL" id="JACCBG010000001">
    <property type="protein sequence ID" value="NYD42990.1"/>
    <property type="molecule type" value="Genomic_DNA"/>
</dbReference>
<dbReference type="InterPro" id="IPR001647">
    <property type="entry name" value="HTH_TetR"/>
</dbReference>
<evidence type="ECO:0000313" key="8">
    <source>
        <dbReference type="Proteomes" id="UP000535511"/>
    </source>
</evidence>
<dbReference type="SUPFAM" id="SSF46689">
    <property type="entry name" value="Homeodomain-like"/>
    <property type="match status" value="1"/>
</dbReference>
<keyword evidence="2" id="KW-0805">Transcription regulation</keyword>
<dbReference type="InterPro" id="IPR003012">
    <property type="entry name" value="Tet_transcr_reg_TetR"/>
</dbReference>
<keyword evidence="3 5" id="KW-0238">DNA-binding</keyword>
<dbReference type="GO" id="GO:0046677">
    <property type="term" value="P:response to antibiotic"/>
    <property type="evidence" value="ECO:0007669"/>
    <property type="project" value="InterPro"/>
</dbReference>
<sequence length="211" mass="22915">MPKRTGLTTDAVARAGLALLDAEGVEGVTMRRVAAELRVSAMTLYTYVEGHEALLDEVVQLVYAEIPPPDPAAEPRTALRELMRASRRVLLSHPYAVPLIALHPPRTPAALAYLEGGYRALREAGIPPLEVARSYRALTAYSIGTALVELSRYFPRHPITAATEPDLAALADRYPHVAEVGPLLAGLDDVAEFDYGLDLTLDGFLDRHRPG</sequence>
<name>A0A7Y9E881_9ACTN</name>
<dbReference type="GO" id="GO:0003700">
    <property type="term" value="F:DNA-binding transcription factor activity"/>
    <property type="evidence" value="ECO:0007669"/>
    <property type="project" value="TreeGrafter"/>
</dbReference>
<dbReference type="InterPro" id="IPR009057">
    <property type="entry name" value="Homeodomain-like_sf"/>
</dbReference>
<evidence type="ECO:0000256" key="2">
    <source>
        <dbReference type="ARBA" id="ARBA00023015"/>
    </source>
</evidence>
<dbReference type="Gene3D" id="1.10.357.10">
    <property type="entry name" value="Tetracycline Repressor, domain 2"/>
    <property type="match status" value="1"/>
</dbReference>
<dbReference type="RefSeq" id="WP_179664557.1">
    <property type="nucleotide sequence ID" value="NZ_JACCBG010000001.1"/>
</dbReference>
<gene>
    <name evidence="7" type="ORF">BJZ21_003073</name>
</gene>
<feature type="DNA-binding region" description="H-T-H motif" evidence="5">
    <location>
        <begin position="29"/>
        <end position="48"/>
    </location>
</feature>
<dbReference type="InterPro" id="IPR050109">
    <property type="entry name" value="HTH-type_TetR-like_transc_reg"/>
</dbReference>
<evidence type="ECO:0000256" key="5">
    <source>
        <dbReference type="PROSITE-ProRule" id="PRU00335"/>
    </source>
</evidence>